<dbReference type="Pfam" id="PF00658">
    <property type="entry name" value="MLLE"/>
    <property type="match status" value="1"/>
</dbReference>
<evidence type="ECO:0000256" key="1">
    <source>
        <dbReference type="SAM" id="MobiDB-lite"/>
    </source>
</evidence>
<gene>
    <name evidence="3" type="ORF">PPL_08910</name>
</gene>
<dbReference type="RefSeq" id="XP_020430384.1">
    <property type="nucleotide sequence ID" value="XM_020579709.1"/>
</dbReference>
<dbReference type="InterPro" id="IPR036053">
    <property type="entry name" value="PABP-dom"/>
</dbReference>
<protein>
    <recommendedName>
        <fullName evidence="2">PABC domain-containing protein</fullName>
    </recommendedName>
</protein>
<dbReference type="Gene3D" id="1.10.1900.10">
    <property type="entry name" value="c-terminal domain of poly(a) binding protein"/>
    <property type="match status" value="1"/>
</dbReference>
<dbReference type="GeneID" id="31364386"/>
<comment type="caution">
    <text evidence="3">The sequence shown here is derived from an EMBL/GenBank/DDBJ whole genome shotgun (WGS) entry which is preliminary data.</text>
</comment>
<dbReference type="GO" id="GO:0003723">
    <property type="term" value="F:RNA binding"/>
    <property type="evidence" value="ECO:0007669"/>
    <property type="project" value="InterPro"/>
</dbReference>
<dbReference type="PROSITE" id="PS51309">
    <property type="entry name" value="PABC"/>
    <property type="match status" value="1"/>
</dbReference>
<feature type="compositionally biased region" description="Low complexity" evidence="1">
    <location>
        <begin position="83"/>
        <end position="105"/>
    </location>
</feature>
<reference evidence="3 4" key="1">
    <citation type="journal article" date="2011" name="Genome Res.">
        <title>Phylogeny-wide analysis of social amoeba genomes highlights ancient origins for complex intercellular communication.</title>
        <authorList>
            <person name="Heidel A.J."/>
            <person name="Lawal H.M."/>
            <person name="Felder M."/>
            <person name="Schilde C."/>
            <person name="Helps N.R."/>
            <person name="Tunggal B."/>
            <person name="Rivero F."/>
            <person name="John U."/>
            <person name="Schleicher M."/>
            <person name="Eichinger L."/>
            <person name="Platzer M."/>
            <person name="Noegel A.A."/>
            <person name="Schaap P."/>
            <person name="Gloeckner G."/>
        </authorList>
    </citation>
    <scope>NUCLEOTIDE SEQUENCE [LARGE SCALE GENOMIC DNA]</scope>
    <source>
        <strain evidence="4">ATCC 26659 / Pp 5 / PN500</strain>
    </source>
</reference>
<sequence length="197" mass="21469">MTTPPSSYKGGRSSSIPMKSNNIGANQPNGSPSFYRKPRSFNPNHHNNSGAPRSRYNNTNNINSNSNNNDSTPTTPPPENALSQATTTTTANGEETTSSSSSTTTPVNITYSLHSLLEMPENDAKEIIGTEIYNIVTMKYPNQAPKITGMIMSSHELKELYEMVVNGEVHNKIEQAQSLIDSQQQQQPQQPTSIAAN</sequence>
<feature type="region of interest" description="Disordered" evidence="1">
    <location>
        <begin position="1"/>
        <end position="106"/>
    </location>
</feature>
<keyword evidence="4" id="KW-1185">Reference proteome</keyword>
<dbReference type="InParanoid" id="D3BK29"/>
<dbReference type="Proteomes" id="UP000001396">
    <property type="component" value="Unassembled WGS sequence"/>
</dbReference>
<feature type="compositionally biased region" description="Polar residues" evidence="1">
    <location>
        <begin position="1"/>
        <end position="32"/>
    </location>
</feature>
<proteinExistence type="predicted"/>
<feature type="compositionally biased region" description="Polar residues" evidence="1">
    <location>
        <begin position="41"/>
        <end position="51"/>
    </location>
</feature>
<dbReference type="InterPro" id="IPR002004">
    <property type="entry name" value="PABP_HYD_C"/>
</dbReference>
<evidence type="ECO:0000313" key="4">
    <source>
        <dbReference type="Proteomes" id="UP000001396"/>
    </source>
</evidence>
<evidence type="ECO:0000259" key="2">
    <source>
        <dbReference type="PROSITE" id="PS51309"/>
    </source>
</evidence>
<dbReference type="STRING" id="670386.D3BK29"/>
<dbReference type="AlphaFoldDB" id="D3BK29"/>
<evidence type="ECO:0000313" key="3">
    <source>
        <dbReference type="EMBL" id="EFA78259.1"/>
    </source>
</evidence>
<feature type="domain" description="PABC" evidence="2">
    <location>
        <begin position="108"/>
        <end position="185"/>
    </location>
</feature>
<feature type="compositionally biased region" description="Low complexity" evidence="1">
    <location>
        <begin position="57"/>
        <end position="73"/>
    </location>
</feature>
<organism evidence="3 4">
    <name type="scientific">Heterostelium pallidum (strain ATCC 26659 / Pp 5 / PN500)</name>
    <name type="common">Cellular slime mold</name>
    <name type="synonym">Polysphondylium pallidum</name>
    <dbReference type="NCBI Taxonomy" id="670386"/>
    <lineage>
        <taxon>Eukaryota</taxon>
        <taxon>Amoebozoa</taxon>
        <taxon>Evosea</taxon>
        <taxon>Eumycetozoa</taxon>
        <taxon>Dictyostelia</taxon>
        <taxon>Acytosteliales</taxon>
        <taxon>Acytosteliaceae</taxon>
        <taxon>Heterostelium</taxon>
    </lineage>
</organism>
<dbReference type="SUPFAM" id="SSF63570">
    <property type="entry name" value="PABC (PABP) domain"/>
    <property type="match status" value="1"/>
</dbReference>
<accession>D3BK29</accession>
<dbReference type="EMBL" id="ADBJ01000038">
    <property type="protein sequence ID" value="EFA78259.1"/>
    <property type="molecule type" value="Genomic_DNA"/>
</dbReference>
<name>D3BK29_HETP5</name>